<dbReference type="EMBL" id="JAUDEO010000054">
    <property type="protein sequence ID" value="MDM8334509.1"/>
    <property type="molecule type" value="Genomic_DNA"/>
</dbReference>
<proteinExistence type="predicted"/>
<sequence>QYVSLLTAYNGLAAMIIHKYWAKTNLVQSISTLNQVCFLFALLELSAEFVYSISFNADRCINSNFTALV</sequence>
<name>A0ABT7VR36_9LACO</name>
<reference evidence="1 2" key="3">
    <citation type="submission" date="2023-06" db="EMBL/GenBank/DDBJ databases">
        <authorList>
            <person name="Zeman M."/>
            <person name="Kubasova T."/>
            <person name="Jahodarova E."/>
            <person name="Nykrynova M."/>
            <person name="Rychlik I."/>
        </authorList>
    </citation>
    <scope>NUCLEOTIDE SEQUENCE [LARGE SCALE GENOMIC DNA]</scope>
    <source>
        <strain evidence="1 2">105_WCHN</strain>
    </source>
</reference>
<evidence type="ECO:0000313" key="2">
    <source>
        <dbReference type="Proteomes" id="UP001529423"/>
    </source>
</evidence>
<protein>
    <submittedName>
        <fullName evidence="1">Uncharacterized protein</fullName>
    </submittedName>
</protein>
<dbReference type="RefSeq" id="WP_289561082.1">
    <property type="nucleotide sequence ID" value="NZ_JAUDEO010000054.1"/>
</dbReference>
<dbReference type="Proteomes" id="UP001529423">
    <property type="component" value="Unassembled WGS sequence"/>
</dbReference>
<gene>
    <name evidence="1" type="ORF">QUW46_08000</name>
</gene>
<reference evidence="1 2" key="2">
    <citation type="submission" date="2023-06" db="EMBL/GenBank/DDBJ databases">
        <title>Identification and characterization of horizontal gene transfer across gut microbiota members of farm animals based on homology search.</title>
        <authorList>
            <person name="Schwarzerova J."/>
            <person name="Nykrynova M."/>
            <person name="Jureckova K."/>
            <person name="Cejkova D."/>
            <person name="Rychlik I."/>
        </authorList>
    </citation>
    <scope>NUCLEOTIDE SEQUENCE [LARGE SCALE GENOMIC DNA]</scope>
    <source>
        <strain evidence="1 2">105_WCHN</strain>
    </source>
</reference>
<reference evidence="2" key="1">
    <citation type="submission" date="2023-06" db="EMBL/GenBank/DDBJ databases">
        <title>Identification and characterization of horizontal gene transfer across gut microbiota members of farm animals based on homology search.</title>
        <authorList>
            <person name="Zeman M."/>
            <person name="Kubasova T."/>
            <person name="Jahodarova E."/>
            <person name="Nykrynova M."/>
            <person name="Rychlik I."/>
        </authorList>
    </citation>
    <scope>NUCLEOTIDE SEQUENCE [LARGE SCALE GENOMIC DNA]</scope>
    <source>
        <strain evidence="2">105_WCHN</strain>
    </source>
</reference>
<comment type="caution">
    <text evidence="1">The sequence shown here is derived from an EMBL/GenBank/DDBJ whole genome shotgun (WGS) entry which is preliminary data.</text>
</comment>
<evidence type="ECO:0000313" key="1">
    <source>
        <dbReference type="EMBL" id="MDM8334509.1"/>
    </source>
</evidence>
<organism evidence="1 2">
    <name type="scientific">Limosilactobacillus panis</name>
    <dbReference type="NCBI Taxonomy" id="47493"/>
    <lineage>
        <taxon>Bacteria</taxon>
        <taxon>Bacillati</taxon>
        <taxon>Bacillota</taxon>
        <taxon>Bacilli</taxon>
        <taxon>Lactobacillales</taxon>
        <taxon>Lactobacillaceae</taxon>
        <taxon>Limosilactobacillus</taxon>
    </lineage>
</organism>
<keyword evidence="2" id="KW-1185">Reference proteome</keyword>
<feature type="non-terminal residue" evidence="1">
    <location>
        <position position="1"/>
    </location>
</feature>
<accession>A0ABT7VR36</accession>